<evidence type="ECO:0000313" key="1">
    <source>
        <dbReference type="EMBL" id="SIS48587.1"/>
    </source>
</evidence>
<gene>
    <name evidence="1" type="ORF">SAMN05421790_10287</name>
</gene>
<dbReference type="AlphaFoldDB" id="A0A1N7JGY4"/>
<sequence>MGLKTEVGHLDITRFSSESCLVIGDNLVTSRSRRKRNYGFELTMDGEVVAPVQEVINVDPDRKDISIQSTASRVSSVY</sequence>
<protein>
    <submittedName>
        <fullName evidence="1">Uncharacterized protein</fullName>
    </submittedName>
</protein>
<dbReference type="RefSeq" id="WP_009710597.1">
    <property type="nucleotide sequence ID" value="NZ_CP048103.1"/>
</dbReference>
<proteinExistence type="predicted"/>
<accession>A0A1N7JGY4</accession>
<evidence type="ECO:0000313" key="2">
    <source>
        <dbReference type="Proteomes" id="UP000186795"/>
    </source>
</evidence>
<dbReference type="Proteomes" id="UP000186795">
    <property type="component" value="Unassembled WGS sequence"/>
</dbReference>
<organism evidence="1 2">
    <name type="scientific">Kroppenstedtia eburnea</name>
    <dbReference type="NCBI Taxonomy" id="714067"/>
    <lineage>
        <taxon>Bacteria</taxon>
        <taxon>Bacillati</taxon>
        <taxon>Bacillota</taxon>
        <taxon>Bacilli</taxon>
        <taxon>Bacillales</taxon>
        <taxon>Thermoactinomycetaceae</taxon>
        <taxon>Kroppenstedtia</taxon>
    </lineage>
</organism>
<reference evidence="2" key="1">
    <citation type="submission" date="2017-01" db="EMBL/GenBank/DDBJ databases">
        <authorList>
            <person name="Varghese N."/>
            <person name="Submissions S."/>
        </authorList>
    </citation>
    <scope>NUCLEOTIDE SEQUENCE [LARGE SCALE GENOMIC DNA]</scope>
    <source>
        <strain evidence="2">DSM 45196</strain>
    </source>
</reference>
<dbReference type="EMBL" id="FTOD01000002">
    <property type="protein sequence ID" value="SIS48587.1"/>
    <property type="molecule type" value="Genomic_DNA"/>
</dbReference>
<keyword evidence="2" id="KW-1185">Reference proteome</keyword>
<name>A0A1N7JGY4_9BACL</name>